<dbReference type="PATRIC" id="fig|698760.3.peg.8098"/>
<sequence length="51" mass="5405">MKGARRGPLVLPSGPGWTGRSDPGMPWPTSLKDALDTLEALYSGDAYTTGR</sequence>
<proteinExistence type="predicted"/>
<evidence type="ECO:0000256" key="1">
    <source>
        <dbReference type="SAM" id="MobiDB-lite"/>
    </source>
</evidence>
<gene>
    <name evidence="2" type="ORF">STRTUCAR8_09840</name>
</gene>
<reference evidence="2 3" key="1">
    <citation type="journal article" date="2011" name="Plasmid">
        <title>Streptomyces turgidiscabies Car8 contains a modular pathogenicity island that shares virulence genes with other actinobacterial plant pathogens.</title>
        <authorList>
            <person name="Huguet-Tapia J.C."/>
            <person name="Badger J.H."/>
            <person name="Loria R."/>
            <person name="Pettis G.S."/>
        </authorList>
    </citation>
    <scope>NUCLEOTIDE SEQUENCE [LARGE SCALE GENOMIC DNA]</scope>
    <source>
        <strain evidence="2 3">Car8</strain>
    </source>
</reference>
<dbReference type="Proteomes" id="UP000010931">
    <property type="component" value="Unassembled WGS sequence"/>
</dbReference>
<keyword evidence="3" id="KW-1185">Reference proteome</keyword>
<dbReference type="STRING" id="85558.T45_08572"/>
<accession>L7EX65</accession>
<dbReference type="AlphaFoldDB" id="L7EX65"/>
<organism evidence="2 3">
    <name type="scientific">Streptomyces turgidiscabies (strain Car8)</name>
    <dbReference type="NCBI Taxonomy" id="698760"/>
    <lineage>
        <taxon>Bacteria</taxon>
        <taxon>Bacillati</taxon>
        <taxon>Actinomycetota</taxon>
        <taxon>Actinomycetes</taxon>
        <taxon>Kitasatosporales</taxon>
        <taxon>Streptomycetaceae</taxon>
        <taxon>Streptomyces</taxon>
    </lineage>
</organism>
<evidence type="ECO:0000313" key="2">
    <source>
        <dbReference type="EMBL" id="ELP62985.1"/>
    </source>
</evidence>
<protein>
    <submittedName>
        <fullName evidence="2">Uncharacterized protein</fullName>
    </submittedName>
</protein>
<dbReference type="EMBL" id="AEJB01000556">
    <property type="protein sequence ID" value="ELP62985.1"/>
    <property type="molecule type" value="Genomic_DNA"/>
</dbReference>
<name>L7EX65_STRT8</name>
<evidence type="ECO:0000313" key="3">
    <source>
        <dbReference type="Proteomes" id="UP000010931"/>
    </source>
</evidence>
<comment type="caution">
    <text evidence="2">The sequence shown here is derived from an EMBL/GenBank/DDBJ whole genome shotgun (WGS) entry which is preliminary data.</text>
</comment>
<feature type="region of interest" description="Disordered" evidence="1">
    <location>
        <begin position="1"/>
        <end position="26"/>
    </location>
</feature>